<reference evidence="3 4" key="1">
    <citation type="submission" date="2016-01" db="EMBL/GenBank/DDBJ databases">
        <title>The new phylogeny of the genus Mycobacterium.</title>
        <authorList>
            <person name="Tarcisio F."/>
            <person name="Conor M."/>
            <person name="Antonella G."/>
            <person name="Elisabetta G."/>
            <person name="Giulia F.S."/>
            <person name="Sara T."/>
            <person name="Anna F."/>
            <person name="Clotilde B."/>
            <person name="Roberto B."/>
            <person name="Veronica D.S."/>
            <person name="Fabio R."/>
            <person name="Monica P."/>
            <person name="Olivier J."/>
            <person name="Enrico T."/>
            <person name="Nicola S."/>
        </authorList>
    </citation>
    <scope>NUCLEOTIDE SEQUENCE [LARGE SCALE GENOMIC DNA]</scope>
    <source>
        <strain evidence="3 4">ATCC 27353</strain>
    </source>
</reference>
<protein>
    <submittedName>
        <fullName evidence="3">Glycosyl transferase</fullName>
    </submittedName>
</protein>
<keyword evidence="1 3" id="KW-0808">Transferase</keyword>
<keyword evidence="4" id="KW-1185">Reference proteome</keyword>
<organism evidence="3 4">
    <name type="scientific">Mycolicibacter engbaekii</name>
    <dbReference type="NCBI Taxonomy" id="188915"/>
    <lineage>
        <taxon>Bacteria</taxon>
        <taxon>Bacillati</taxon>
        <taxon>Actinomycetota</taxon>
        <taxon>Actinomycetes</taxon>
        <taxon>Mycobacteriales</taxon>
        <taxon>Mycobacteriaceae</taxon>
        <taxon>Mycolicibacter</taxon>
    </lineage>
</organism>
<dbReference type="EMBL" id="LQOT01000024">
    <property type="protein sequence ID" value="ORV49301.1"/>
    <property type="molecule type" value="Genomic_DNA"/>
</dbReference>
<dbReference type="SUPFAM" id="SSF53756">
    <property type="entry name" value="UDP-Glycosyltransferase/glycogen phosphorylase"/>
    <property type="match status" value="1"/>
</dbReference>
<proteinExistence type="predicted"/>
<name>A0A1X1TXJ3_9MYCO</name>
<evidence type="ECO:0000256" key="1">
    <source>
        <dbReference type="ARBA" id="ARBA00022679"/>
    </source>
</evidence>
<comment type="caution">
    <text evidence="3">The sequence shown here is derived from an EMBL/GenBank/DDBJ whole genome shotgun (WGS) entry which is preliminary data.</text>
</comment>
<dbReference type="InterPro" id="IPR001296">
    <property type="entry name" value="Glyco_trans_1"/>
</dbReference>
<dbReference type="Proteomes" id="UP000193465">
    <property type="component" value="Unassembled WGS sequence"/>
</dbReference>
<feature type="domain" description="Glycosyl transferase family 1" evidence="2">
    <location>
        <begin position="217"/>
        <end position="302"/>
    </location>
</feature>
<accession>A0A1X1TXJ3</accession>
<dbReference type="RefSeq" id="WP_085127957.1">
    <property type="nucleotide sequence ID" value="NZ_LQOT01000024.1"/>
</dbReference>
<gene>
    <name evidence="3" type="ORF">AWC02_06790</name>
</gene>
<dbReference type="Gene3D" id="3.40.50.2000">
    <property type="entry name" value="Glycogen Phosphorylase B"/>
    <property type="match status" value="1"/>
</dbReference>
<evidence type="ECO:0000313" key="4">
    <source>
        <dbReference type="Proteomes" id="UP000193465"/>
    </source>
</evidence>
<dbReference type="Pfam" id="PF00534">
    <property type="entry name" value="Glycos_transf_1"/>
    <property type="match status" value="1"/>
</dbReference>
<evidence type="ECO:0000259" key="2">
    <source>
        <dbReference type="Pfam" id="PF00534"/>
    </source>
</evidence>
<dbReference type="GO" id="GO:0016757">
    <property type="term" value="F:glycosyltransferase activity"/>
    <property type="evidence" value="ECO:0007669"/>
    <property type="project" value="InterPro"/>
</dbReference>
<sequence>MAFAQTTPRCILVWHVHGSWMDSFVAGPHRYLIPVNAPRDPDGRGCCGRDWRQAQEVPMGALRDREIDLVVLQRPHEVELAARLLGRRPGVDVPAVYVEHNTPRPFVVESRHPIADRDDIPLIHVTAFNQLMWDNGRAPTMVIDHGIADPGHLYTGDIAAAGVLINEPLRRWRTVGADLLGVLGQSAPVDVWGIGTEALNEPAHRCAGVVGRGDLRSDQLMKELAHRRVYLHTARWTSLGLSLLEAMFLGMPVVAVAATMAPLVVPPEAGVVSADLDTLGAALRGLIADRYLAEVVGKAARNYAMEHFGLDRFLHQWDQVIEAQCTSAGGGTGGGVQ</sequence>
<dbReference type="STRING" id="188915.AWC02_06790"/>
<evidence type="ECO:0000313" key="3">
    <source>
        <dbReference type="EMBL" id="ORV49301.1"/>
    </source>
</evidence>
<dbReference type="AlphaFoldDB" id="A0A1X1TXJ3"/>